<evidence type="ECO:0000313" key="2">
    <source>
        <dbReference type="Proteomes" id="UP001596496"/>
    </source>
</evidence>
<keyword evidence="2" id="KW-1185">Reference proteome</keyword>
<dbReference type="RefSeq" id="WP_380823892.1">
    <property type="nucleotide sequence ID" value="NZ_JBHTCG010000001.1"/>
</dbReference>
<evidence type="ECO:0000313" key="1">
    <source>
        <dbReference type="EMBL" id="MFC7380905.1"/>
    </source>
</evidence>
<sequence length="71" mass="7887">MDDGKIMRLRFLGTDSEQGTCPTVYETDRDTYVVQGKLITDPDALGDLVNLAPDETVVEIPKALARFLKTE</sequence>
<protein>
    <submittedName>
        <fullName evidence="1">Uncharacterized protein</fullName>
    </submittedName>
</protein>
<comment type="caution">
    <text evidence="1">The sequence shown here is derived from an EMBL/GenBank/DDBJ whole genome shotgun (WGS) entry which is preliminary data.</text>
</comment>
<dbReference type="Proteomes" id="UP001596496">
    <property type="component" value="Unassembled WGS sequence"/>
</dbReference>
<name>A0ABW2NXP1_9ACTN</name>
<accession>A0ABW2NXP1</accession>
<organism evidence="1 2">
    <name type="scientific">Sphaerisporangium rhizosphaerae</name>
    <dbReference type="NCBI Taxonomy" id="2269375"/>
    <lineage>
        <taxon>Bacteria</taxon>
        <taxon>Bacillati</taxon>
        <taxon>Actinomycetota</taxon>
        <taxon>Actinomycetes</taxon>
        <taxon>Streptosporangiales</taxon>
        <taxon>Streptosporangiaceae</taxon>
        <taxon>Sphaerisporangium</taxon>
    </lineage>
</organism>
<gene>
    <name evidence="1" type="ORF">ACFQSB_01725</name>
</gene>
<dbReference type="EMBL" id="JBHTCG010000001">
    <property type="protein sequence ID" value="MFC7380905.1"/>
    <property type="molecule type" value="Genomic_DNA"/>
</dbReference>
<reference evidence="2" key="1">
    <citation type="journal article" date="2019" name="Int. J. Syst. Evol. Microbiol.">
        <title>The Global Catalogue of Microorganisms (GCM) 10K type strain sequencing project: providing services to taxonomists for standard genome sequencing and annotation.</title>
        <authorList>
            <consortium name="The Broad Institute Genomics Platform"/>
            <consortium name="The Broad Institute Genome Sequencing Center for Infectious Disease"/>
            <person name="Wu L."/>
            <person name="Ma J."/>
        </authorList>
    </citation>
    <scope>NUCLEOTIDE SEQUENCE [LARGE SCALE GENOMIC DNA]</scope>
    <source>
        <strain evidence="2">CECT 7649</strain>
    </source>
</reference>
<proteinExistence type="predicted"/>